<proteinExistence type="predicted"/>
<dbReference type="Proteomes" id="UP001431181">
    <property type="component" value="Unassembled WGS sequence"/>
</dbReference>
<gene>
    <name evidence="1" type="ORF">ONZ52_13470</name>
</gene>
<reference evidence="1" key="1">
    <citation type="submission" date="2022-11" db="EMBL/GenBank/DDBJ databases">
        <title>Marinomonas sp. nov., isolated from marine algae.</title>
        <authorList>
            <person name="Choi D.G."/>
            <person name="Kim J.M."/>
            <person name="Lee J.K."/>
            <person name="Baek J.H."/>
            <person name="Jeon C.O."/>
        </authorList>
    </citation>
    <scope>NUCLEOTIDE SEQUENCE</scope>
    <source>
        <strain evidence="1">KJ51-3</strain>
    </source>
</reference>
<accession>A0ABT3KH86</accession>
<dbReference type="RefSeq" id="WP_265219175.1">
    <property type="nucleotide sequence ID" value="NZ_JAPEUL010000007.1"/>
</dbReference>
<protein>
    <submittedName>
        <fullName evidence="1">Uncharacterized protein</fullName>
    </submittedName>
</protein>
<dbReference type="EMBL" id="JAPEUL010000007">
    <property type="protein sequence ID" value="MCW4629909.1"/>
    <property type="molecule type" value="Genomic_DNA"/>
</dbReference>
<evidence type="ECO:0000313" key="1">
    <source>
        <dbReference type="EMBL" id="MCW4629909.1"/>
    </source>
</evidence>
<evidence type="ECO:0000313" key="2">
    <source>
        <dbReference type="Proteomes" id="UP001431181"/>
    </source>
</evidence>
<organism evidence="1 2">
    <name type="scientific">Marinomonas rhodophyticola</name>
    <dbReference type="NCBI Taxonomy" id="2992803"/>
    <lineage>
        <taxon>Bacteria</taxon>
        <taxon>Pseudomonadati</taxon>
        <taxon>Pseudomonadota</taxon>
        <taxon>Gammaproteobacteria</taxon>
        <taxon>Oceanospirillales</taxon>
        <taxon>Oceanospirillaceae</taxon>
        <taxon>Marinomonas</taxon>
    </lineage>
</organism>
<sequence>MTQDQIIAYRIVADIHGDIKPPRIGLRGTAKLYGDEVSLAYYLLRRPLTFIRQFLGF</sequence>
<comment type="caution">
    <text evidence="1">The sequence shown here is derived from an EMBL/GenBank/DDBJ whole genome shotgun (WGS) entry which is preliminary data.</text>
</comment>
<name>A0ABT3KH86_9GAMM</name>
<keyword evidence="2" id="KW-1185">Reference proteome</keyword>